<evidence type="ECO:0000256" key="11">
    <source>
        <dbReference type="SAM" id="MobiDB-lite"/>
    </source>
</evidence>
<evidence type="ECO:0000256" key="6">
    <source>
        <dbReference type="ARBA" id="ARBA00022737"/>
    </source>
</evidence>
<feature type="transmembrane region" description="Helical" evidence="12">
    <location>
        <begin position="1022"/>
        <end position="1040"/>
    </location>
</feature>
<dbReference type="GO" id="GO:0005524">
    <property type="term" value="F:ATP binding"/>
    <property type="evidence" value="ECO:0007669"/>
    <property type="project" value="UniProtKB-KW"/>
</dbReference>
<feature type="domain" description="ABC transmembrane type-1" evidence="14">
    <location>
        <begin position="793"/>
        <end position="1079"/>
    </location>
</feature>
<evidence type="ECO:0000259" key="14">
    <source>
        <dbReference type="PROSITE" id="PS50929"/>
    </source>
</evidence>
<keyword evidence="10 12" id="KW-0472">Membrane</keyword>
<feature type="compositionally biased region" description="Basic residues" evidence="11">
    <location>
        <begin position="452"/>
        <end position="464"/>
    </location>
</feature>
<feature type="transmembrane region" description="Helical" evidence="12">
    <location>
        <begin position="330"/>
        <end position="351"/>
    </location>
</feature>
<dbReference type="InterPro" id="IPR011527">
    <property type="entry name" value="ABC1_TM_dom"/>
</dbReference>
<dbReference type="CDD" id="cd18580">
    <property type="entry name" value="ABC_6TM_ABCC_D2"/>
    <property type="match status" value="1"/>
</dbReference>
<dbReference type="InterPro" id="IPR050173">
    <property type="entry name" value="ABC_transporter_C-like"/>
</dbReference>
<dbReference type="PROSITE" id="PS50893">
    <property type="entry name" value="ABC_TRANSPORTER_2"/>
    <property type="match status" value="2"/>
</dbReference>
<dbReference type="InterPro" id="IPR017871">
    <property type="entry name" value="ABC_transporter-like_CS"/>
</dbReference>
<feature type="transmembrane region" description="Helical" evidence="12">
    <location>
        <begin position="363"/>
        <end position="385"/>
    </location>
</feature>
<accession>A0A7S2ZR56</accession>
<feature type="domain" description="ABC transporter" evidence="13">
    <location>
        <begin position="1117"/>
        <end position="1351"/>
    </location>
</feature>
<dbReference type="InterPro" id="IPR044746">
    <property type="entry name" value="ABCC_6TM_D1"/>
</dbReference>
<evidence type="ECO:0000256" key="4">
    <source>
        <dbReference type="ARBA" id="ARBA00022448"/>
    </source>
</evidence>
<dbReference type="SUPFAM" id="SSF90123">
    <property type="entry name" value="ABC transporter transmembrane region"/>
    <property type="match status" value="2"/>
</dbReference>
<feature type="transmembrane region" description="Helical" evidence="12">
    <location>
        <begin position="789"/>
        <end position="813"/>
    </location>
</feature>
<dbReference type="FunFam" id="3.40.50.300:FF:000074">
    <property type="entry name" value="Multidrug resistance-associated protein 5 isoform 1"/>
    <property type="match status" value="1"/>
</dbReference>
<keyword evidence="7" id="KW-0547">Nucleotide-binding</keyword>
<feature type="transmembrane region" description="Helical" evidence="12">
    <location>
        <begin position="137"/>
        <end position="157"/>
    </location>
</feature>
<evidence type="ECO:0000256" key="2">
    <source>
        <dbReference type="ARBA" id="ARBA00009726"/>
    </source>
</evidence>
<dbReference type="CDD" id="cd03244">
    <property type="entry name" value="ABCC_MRP_domain2"/>
    <property type="match status" value="1"/>
</dbReference>
<comment type="similarity">
    <text evidence="2">Belongs to the ABC transporter superfamily. ABCC family. Conjugate transporter (TC 3.A.1.208) subfamily.</text>
</comment>
<evidence type="ECO:0000259" key="13">
    <source>
        <dbReference type="PROSITE" id="PS50893"/>
    </source>
</evidence>
<feature type="transmembrane region" description="Helical" evidence="12">
    <location>
        <begin position="164"/>
        <end position="184"/>
    </location>
</feature>
<organism evidence="15">
    <name type="scientific">Rhodosorus marinus</name>
    <dbReference type="NCBI Taxonomy" id="101924"/>
    <lineage>
        <taxon>Eukaryota</taxon>
        <taxon>Rhodophyta</taxon>
        <taxon>Stylonematophyceae</taxon>
        <taxon>Stylonematales</taxon>
        <taxon>Stylonemataceae</taxon>
        <taxon>Rhodosorus</taxon>
    </lineage>
</organism>
<keyword evidence="8" id="KW-0067">ATP-binding</keyword>
<dbReference type="GO" id="GO:0005774">
    <property type="term" value="C:vacuolar membrane"/>
    <property type="evidence" value="ECO:0007669"/>
    <property type="project" value="UniProtKB-SubCell"/>
</dbReference>
<evidence type="ECO:0000256" key="8">
    <source>
        <dbReference type="ARBA" id="ARBA00022840"/>
    </source>
</evidence>
<dbReference type="InterPro" id="IPR003439">
    <property type="entry name" value="ABC_transporter-like_ATP-bd"/>
</dbReference>
<dbReference type="SMART" id="SM00382">
    <property type="entry name" value="AAA"/>
    <property type="match status" value="2"/>
</dbReference>
<feature type="domain" description="ABC transporter" evidence="13">
    <location>
        <begin position="485"/>
        <end position="716"/>
    </location>
</feature>
<dbReference type="FunFam" id="1.20.1560.10:FF:000006">
    <property type="entry name" value="ATP-binding cassette, sub-family C (CFTR/MRP), member 9"/>
    <property type="match status" value="1"/>
</dbReference>
<name>A0A7S2ZR56_9RHOD</name>
<dbReference type="PROSITE" id="PS50929">
    <property type="entry name" value="ABC_TM1F"/>
    <property type="match status" value="2"/>
</dbReference>
<evidence type="ECO:0000256" key="1">
    <source>
        <dbReference type="ARBA" id="ARBA00004128"/>
    </source>
</evidence>
<gene>
    <name evidence="15" type="ORF">RMAR00112_LOCUS14849</name>
</gene>
<evidence type="ECO:0000256" key="5">
    <source>
        <dbReference type="ARBA" id="ARBA00022692"/>
    </source>
</evidence>
<evidence type="ECO:0000313" key="15">
    <source>
        <dbReference type="EMBL" id="CAE0046870.1"/>
    </source>
</evidence>
<feature type="transmembrane region" description="Helical" evidence="12">
    <location>
        <begin position="833"/>
        <end position="855"/>
    </location>
</feature>
<dbReference type="Gene3D" id="3.40.50.300">
    <property type="entry name" value="P-loop containing nucleotide triphosphate hydrolases"/>
    <property type="match status" value="2"/>
</dbReference>
<sequence>MLKWFRRKGEVEDEPPGPPGPGPDEVSWWSKLSYSWINPLIKRGARRQLDPEDIWDIPRAEASSVRESEFEEEYKKRKAARTEKGLDPAPSLTRAFMKLHKRTYIIAGMLMFVSQAYNLAAPTLIQEIIIYLGDPSISPGLGYMYVIILAFGQWIGLGVCQSRSFLLMIEIGLSCRAALTAAVFKKSTNLSNSSRQNVTVGEIVNLMSNDTQRYVEVTQFLQQVWSGPLVIIVGLALLIRLVGVAALAGLALMLLTIPLQGKMFLWANSLRLEVMTHSDVRVKLMNEVLQGIKAVKLYAWEDSFEERIEEVREKEVKAIFKTSLLRGINFGIFSALPSIIAIVVLVIYSAQGNILTPEVVFPAIGYMNVLRFPLLLLPMLVTQLAQLKVSNKRLSALLEAGQMNEADRNWIDKEGSPEGGRVEVADGHFMWRIDRNDSLNKMKQKEKSTTKPQKKKRGLFRRRRESTGQGIAEDELEDVEEVDGVEEVEGVKEGEGLEEENGVMDEDTYELKNINFTAEPGEFVAIVGAVGSGKSSLISAILGEVSKLEGTVDVRGSVAYAAQTPWIFNDTLRSNIIFGETDDDAIYSKTIYATALENDLEALPAGDQTEIGEKGINLSGGQKQRVSIARAVYTDADIYILDDPLSAVDAHAGEHIFQECFRKQLRKKTRILVTNQLQFLPYTDRVYVMKGGRIVDAGTFAELNRKGTHLSQIMEAFGSTLQATVTKYDTEESEAEKGSDLLNFAHTMDMLAMKEKEKQDGRLVNAEARAHGGISQSVWLDYFRAGGGLFLALVMLVIYCLAQLSTMAPDLWLTYWSNQFVVDLEGTQARLGFYAGIYGMFGVILGLFSVTRSTYFARFSTKAAKNLHNDMLRNILRAPLLFFDTTPLGRILNRFSKDTDTVDVLLPPIMDNQFFLILNMIGVYVLVVVFLPWFLIALPFILLGYWTIQWYYRRTSRELQRIESIQRSPIYALFAESLYGASTIRAYGRNAQACAENHRKQDDANAAFYILQVAMRWLQFRLELVSLFILLAVGSLAVASRDAAAIGLNASQAALLLTYTISVTGVTSFMVRGAVDMETKLTSVERQVEYAKDVEREAEPIIPDNRPPDDWPAEGRVEFKDLKMRYRPDLPLVLKGVDISIDPLWKVGIAGRTGSGKSSLTVSLFRLVEKAEGSIFVDGIDISTIGLKDLRSRIGMIPQDPIIFSGTVRLNLDPFDTKTDAELWNALELVQLKEVIANLSGGLDAEVVEGGEKFSLGQRQLLCIARVIVRNPRILVMDEATANVDVETDAIVQKTIRSEFKGSTVLTIAHRTNTIIDSDRVVVMEDGLVKEYASPASLLGRKSAFASLVSTQQKSKRETTP</sequence>
<feature type="transmembrane region" description="Helical" evidence="12">
    <location>
        <begin position="913"/>
        <end position="946"/>
    </location>
</feature>
<feature type="region of interest" description="Disordered" evidence="11">
    <location>
        <begin position="1"/>
        <end position="24"/>
    </location>
</feature>
<dbReference type="CDD" id="cd03250">
    <property type="entry name" value="ABCC_MRP_domain1"/>
    <property type="match status" value="1"/>
</dbReference>
<keyword evidence="5 12" id="KW-0812">Transmembrane</keyword>
<feature type="transmembrane region" description="Helical" evidence="12">
    <location>
        <begin position="229"/>
        <end position="255"/>
    </location>
</feature>
<feature type="transmembrane region" description="Helical" evidence="12">
    <location>
        <begin position="104"/>
        <end position="125"/>
    </location>
</feature>
<dbReference type="InterPro" id="IPR044726">
    <property type="entry name" value="ABCC_6TM_D2"/>
</dbReference>
<reference evidence="15" key="1">
    <citation type="submission" date="2021-01" db="EMBL/GenBank/DDBJ databases">
        <authorList>
            <person name="Corre E."/>
            <person name="Pelletier E."/>
            <person name="Niang G."/>
            <person name="Scheremetjew M."/>
            <person name="Finn R."/>
            <person name="Kale V."/>
            <person name="Holt S."/>
            <person name="Cochrane G."/>
            <person name="Meng A."/>
            <person name="Brown T."/>
            <person name="Cohen L."/>
        </authorList>
    </citation>
    <scope>NUCLEOTIDE SEQUENCE</scope>
    <source>
        <strain evidence="15">CCMP 769</strain>
    </source>
</reference>
<dbReference type="PROSITE" id="PS00211">
    <property type="entry name" value="ABC_TRANSPORTER_1"/>
    <property type="match status" value="2"/>
</dbReference>
<dbReference type="SUPFAM" id="SSF52540">
    <property type="entry name" value="P-loop containing nucleoside triphosphate hydrolases"/>
    <property type="match status" value="2"/>
</dbReference>
<dbReference type="CDD" id="cd18579">
    <property type="entry name" value="ABC_6TM_ABCC_D1"/>
    <property type="match status" value="1"/>
</dbReference>
<dbReference type="InterPro" id="IPR003593">
    <property type="entry name" value="AAA+_ATPase"/>
</dbReference>
<protein>
    <recommendedName>
        <fullName evidence="3">Probable ATP-dependent transporter ycf16</fullName>
    </recommendedName>
</protein>
<dbReference type="GO" id="GO:0140359">
    <property type="term" value="F:ABC-type transporter activity"/>
    <property type="evidence" value="ECO:0007669"/>
    <property type="project" value="InterPro"/>
</dbReference>
<dbReference type="FunFam" id="3.40.50.300:FF:000997">
    <property type="entry name" value="Multidrug resistance-associated protein 1"/>
    <property type="match status" value="1"/>
</dbReference>
<keyword evidence="6" id="KW-0677">Repeat</keyword>
<keyword evidence="4" id="KW-0813">Transport</keyword>
<keyword evidence="9 12" id="KW-1133">Transmembrane helix</keyword>
<dbReference type="InterPro" id="IPR036640">
    <property type="entry name" value="ABC1_TM_sf"/>
</dbReference>
<comment type="subcellular location">
    <subcellularLocation>
        <location evidence="1">Vacuole membrane</location>
        <topology evidence="1">Multi-pass membrane protein</topology>
    </subcellularLocation>
</comment>
<feature type="region of interest" description="Disordered" evidence="11">
    <location>
        <begin position="440"/>
        <end position="473"/>
    </location>
</feature>
<dbReference type="PANTHER" id="PTHR24223">
    <property type="entry name" value="ATP-BINDING CASSETTE SUB-FAMILY C"/>
    <property type="match status" value="1"/>
</dbReference>
<evidence type="ECO:0000256" key="9">
    <source>
        <dbReference type="ARBA" id="ARBA00022989"/>
    </source>
</evidence>
<feature type="compositionally biased region" description="Basic and acidic residues" evidence="11">
    <location>
        <begin position="440"/>
        <end position="449"/>
    </location>
</feature>
<feature type="transmembrane region" description="Helical" evidence="12">
    <location>
        <begin position="1052"/>
        <end position="1071"/>
    </location>
</feature>
<dbReference type="GO" id="GO:0016887">
    <property type="term" value="F:ATP hydrolysis activity"/>
    <property type="evidence" value="ECO:0007669"/>
    <property type="project" value="InterPro"/>
</dbReference>
<dbReference type="Pfam" id="PF00664">
    <property type="entry name" value="ABC_membrane"/>
    <property type="match status" value="2"/>
</dbReference>
<dbReference type="InterPro" id="IPR027417">
    <property type="entry name" value="P-loop_NTPase"/>
</dbReference>
<evidence type="ECO:0000256" key="12">
    <source>
        <dbReference type="SAM" id="Phobius"/>
    </source>
</evidence>
<dbReference type="Pfam" id="PF00005">
    <property type="entry name" value="ABC_tran"/>
    <property type="match status" value="2"/>
</dbReference>
<evidence type="ECO:0000256" key="7">
    <source>
        <dbReference type="ARBA" id="ARBA00022741"/>
    </source>
</evidence>
<evidence type="ECO:0000256" key="10">
    <source>
        <dbReference type="ARBA" id="ARBA00023136"/>
    </source>
</evidence>
<evidence type="ECO:0000256" key="3">
    <source>
        <dbReference type="ARBA" id="ARBA00014334"/>
    </source>
</evidence>
<feature type="domain" description="ABC transmembrane type-1" evidence="14">
    <location>
        <begin position="105"/>
        <end position="386"/>
    </location>
</feature>
<proteinExistence type="inferred from homology"/>
<dbReference type="EMBL" id="HBHW01019244">
    <property type="protein sequence ID" value="CAE0046870.1"/>
    <property type="molecule type" value="Transcribed_RNA"/>
</dbReference>
<dbReference type="PANTHER" id="PTHR24223:SF443">
    <property type="entry name" value="MULTIDRUG-RESISTANCE LIKE PROTEIN 1, ISOFORM I"/>
    <property type="match status" value="1"/>
</dbReference>
<dbReference type="Gene3D" id="1.20.1560.10">
    <property type="entry name" value="ABC transporter type 1, transmembrane domain"/>
    <property type="match status" value="2"/>
</dbReference>
<dbReference type="FunFam" id="1.20.1560.10:FF:000010">
    <property type="entry name" value="Multidrug resistance-associated ABC transporter"/>
    <property type="match status" value="1"/>
</dbReference>